<evidence type="ECO:0000256" key="3">
    <source>
        <dbReference type="ARBA" id="ARBA00023163"/>
    </source>
</evidence>
<comment type="caution">
    <text evidence="6">The sequence shown here is derived from an EMBL/GenBank/DDBJ whole genome shotgun (WGS) entry which is preliminary data.</text>
</comment>
<keyword evidence="1" id="KW-0805">Transcription regulation</keyword>
<sequence length="160" mass="17266">MDIAAVAKRSGVPASTLRYYEEKGLIASIGRQGLRRVFDPLVVERLALIALGRAAGFSLDEIAAMFAADGRPSIDRRMLTAKAAELDRTIHRLSAMRDGLRHAAACRAPSHLECPTFRRLLAEAAAPARQRKTKEPSMHNAAAAQVPRRPGTATARAKGT</sequence>
<dbReference type="Pfam" id="PF09278">
    <property type="entry name" value="MerR-DNA-bind"/>
    <property type="match status" value="1"/>
</dbReference>
<keyword evidence="3" id="KW-0804">Transcription</keyword>
<keyword evidence="2" id="KW-0238">DNA-binding</keyword>
<dbReference type="SMART" id="SM00422">
    <property type="entry name" value="HTH_MERR"/>
    <property type="match status" value="1"/>
</dbReference>
<dbReference type="PANTHER" id="PTHR30204">
    <property type="entry name" value="REDOX-CYCLING DRUG-SENSING TRANSCRIPTIONAL ACTIVATOR SOXR"/>
    <property type="match status" value="1"/>
</dbReference>
<keyword evidence="7" id="KW-1185">Reference proteome</keyword>
<proteinExistence type="predicted"/>
<name>A0ABS0B4C3_9GAMM</name>
<feature type="region of interest" description="Disordered" evidence="4">
    <location>
        <begin position="126"/>
        <end position="160"/>
    </location>
</feature>
<feature type="domain" description="HTH merR-type" evidence="5">
    <location>
        <begin position="1"/>
        <end position="68"/>
    </location>
</feature>
<accession>A0ABS0B4C3</accession>
<dbReference type="CDD" id="cd04781">
    <property type="entry name" value="HTH_MerR-like_sg6"/>
    <property type="match status" value="1"/>
</dbReference>
<reference evidence="6 7" key="1">
    <citation type="submission" date="2020-11" db="EMBL/GenBank/DDBJ databases">
        <title>Draft Genome Sequence and Secondary Metabolite Biosynthetic Potential of the Lysobacter niastensis Type strain DSM 18481.</title>
        <authorList>
            <person name="Turrini P."/>
            <person name="Artuso I."/>
            <person name="Tescari M."/>
            <person name="Lugli G.A."/>
            <person name="Frangipani E."/>
            <person name="Ventura M."/>
            <person name="Visca P."/>
        </authorList>
    </citation>
    <scope>NUCLEOTIDE SEQUENCE [LARGE SCALE GENOMIC DNA]</scope>
    <source>
        <strain evidence="6 7">DSM 18481</strain>
    </source>
</reference>
<evidence type="ECO:0000259" key="5">
    <source>
        <dbReference type="PROSITE" id="PS50937"/>
    </source>
</evidence>
<dbReference type="InterPro" id="IPR009061">
    <property type="entry name" value="DNA-bd_dom_put_sf"/>
</dbReference>
<dbReference type="Pfam" id="PF00376">
    <property type="entry name" value="MerR"/>
    <property type="match status" value="1"/>
</dbReference>
<dbReference type="PROSITE" id="PS50937">
    <property type="entry name" value="HTH_MERR_2"/>
    <property type="match status" value="1"/>
</dbReference>
<protein>
    <submittedName>
        <fullName evidence="6">Helix-turn-helix domain-containing protein</fullName>
    </submittedName>
</protein>
<dbReference type="PRINTS" id="PR00040">
    <property type="entry name" value="HTHMERR"/>
</dbReference>
<evidence type="ECO:0000313" key="6">
    <source>
        <dbReference type="EMBL" id="MBF6023446.1"/>
    </source>
</evidence>
<dbReference type="InterPro" id="IPR047057">
    <property type="entry name" value="MerR_fam"/>
</dbReference>
<dbReference type="Gene3D" id="1.10.1660.10">
    <property type="match status" value="1"/>
</dbReference>
<dbReference type="InterPro" id="IPR000551">
    <property type="entry name" value="MerR-type_HTH_dom"/>
</dbReference>
<evidence type="ECO:0000256" key="1">
    <source>
        <dbReference type="ARBA" id="ARBA00023015"/>
    </source>
</evidence>
<organism evidence="6 7">
    <name type="scientific">Lysobacter niastensis</name>
    <dbReference type="NCBI Taxonomy" id="380629"/>
    <lineage>
        <taxon>Bacteria</taxon>
        <taxon>Pseudomonadati</taxon>
        <taxon>Pseudomonadota</taxon>
        <taxon>Gammaproteobacteria</taxon>
        <taxon>Lysobacterales</taxon>
        <taxon>Lysobacteraceae</taxon>
        <taxon>Lysobacter</taxon>
    </lineage>
</organism>
<evidence type="ECO:0000256" key="2">
    <source>
        <dbReference type="ARBA" id="ARBA00023125"/>
    </source>
</evidence>
<dbReference type="InterPro" id="IPR015358">
    <property type="entry name" value="Tscrpt_reg_MerR_DNA-bd"/>
</dbReference>
<dbReference type="EMBL" id="JADLZT010000003">
    <property type="protein sequence ID" value="MBF6023446.1"/>
    <property type="molecule type" value="Genomic_DNA"/>
</dbReference>
<evidence type="ECO:0000313" key="7">
    <source>
        <dbReference type="Proteomes" id="UP001429984"/>
    </source>
</evidence>
<dbReference type="RefSeq" id="WP_194930063.1">
    <property type="nucleotide sequence ID" value="NZ_JADLZT010000003.1"/>
</dbReference>
<dbReference type="SUPFAM" id="SSF46955">
    <property type="entry name" value="Putative DNA-binding domain"/>
    <property type="match status" value="1"/>
</dbReference>
<dbReference type="PANTHER" id="PTHR30204:SF97">
    <property type="entry name" value="MERR FAMILY REGULATORY PROTEIN"/>
    <property type="match status" value="1"/>
</dbReference>
<evidence type="ECO:0000256" key="4">
    <source>
        <dbReference type="SAM" id="MobiDB-lite"/>
    </source>
</evidence>
<dbReference type="Proteomes" id="UP001429984">
    <property type="component" value="Unassembled WGS sequence"/>
</dbReference>
<gene>
    <name evidence="6" type="ORF">IU514_05300</name>
</gene>